<sequence length="101" mass="11045">MDKALASNGVNKVAPWQMISPQHRSSIPLSVDPIGSMAVGSDLRGHNSRCAASPPVRYTVRYHTVKTSWSQLNHESGRRKGANGQLDTMDGNCNQLDRTLD</sequence>
<evidence type="ECO:0000313" key="2">
    <source>
        <dbReference type="EMBL" id="EPS32581.1"/>
    </source>
</evidence>
<dbReference type="Proteomes" id="UP000019376">
    <property type="component" value="Unassembled WGS sequence"/>
</dbReference>
<evidence type="ECO:0000313" key="3">
    <source>
        <dbReference type="Proteomes" id="UP000019376"/>
    </source>
</evidence>
<dbReference type="AlphaFoldDB" id="S7ZUZ5"/>
<evidence type="ECO:0000256" key="1">
    <source>
        <dbReference type="SAM" id="MobiDB-lite"/>
    </source>
</evidence>
<proteinExistence type="predicted"/>
<feature type="region of interest" description="Disordered" evidence="1">
    <location>
        <begin position="71"/>
        <end position="101"/>
    </location>
</feature>
<dbReference type="EMBL" id="KB644414">
    <property type="protein sequence ID" value="EPS32581.1"/>
    <property type="molecule type" value="Genomic_DNA"/>
</dbReference>
<dbReference type="HOGENOM" id="CLU_2292641_0_0_1"/>
<keyword evidence="3" id="KW-1185">Reference proteome</keyword>
<reference evidence="2 3" key="1">
    <citation type="journal article" date="2013" name="PLoS ONE">
        <title>Genomic and secretomic analyses reveal unique features of the lignocellulolytic enzyme system of Penicillium decumbens.</title>
        <authorList>
            <person name="Liu G."/>
            <person name="Zhang L."/>
            <person name="Wei X."/>
            <person name="Zou G."/>
            <person name="Qin Y."/>
            <person name="Ma L."/>
            <person name="Li J."/>
            <person name="Zheng H."/>
            <person name="Wang S."/>
            <person name="Wang C."/>
            <person name="Xun L."/>
            <person name="Zhao G.-P."/>
            <person name="Zhou Z."/>
            <person name="Qu Y."/>
        </authorList>
    </citation>
    <scope>NUCLEOTIDE SEQUENCE [LARGE SCALE GENOMIC DNA]</scope>
    <source>
        <strain evidence="3">114-2 / CGMCC 5302</strain>
    </source>
</reference>
<name>S7ZUZ5_PENO1</name>
<protein>
    <submittedName>
        <fullName evidence="2">Uncharacterized protein</fullName>
    </submittedName>
</protein>
<gene>
    <name evidence="2" type="ORF">PDE_07541</name>
</gene>
<accession>S7ZUZ5</accession>
<organism evidence="2 3">
    <name type="scientific">Penicillium oxalicum (strain 114-2 / CGMCC 5302)</name>
    <name type="common">Penicillium decumbens</name>
    <dbReference type="NCBI Taxonomy" id="933388"/>
    <lineage>
        <taxon>Eukaryota</taxon>
        <taxon>Fungi</taxon>
        <taxon>Dikarya</taxon>
        <taxon>Ascomycota</taxon>
        <taxon>Pezizomycotina</taxon>
        <taxon>Eurotiomycetes</taxon>
        <taxon>Eurotiomycetidae</taxon>
        <taxon>Eurotiales</taxon>
        <taxon>Aspergillaceae</taxon>
        <taxon>Penicillium</taxon>
    </lineage>
</organism>
<feature type="compositionally biased region" description="Polar residues" evidence="1">
    <location>
        <begin position="91"/>
        <end position="101"/>
    </location>
</feature>